<dbReference type="FunFam" id="2.60.40.60:FF:000266">
    <property type="entry name" value="Cadherin 23"/>
    <property type="match status" value="1"/>
</dbReference>
<dbReference type="FunFam" id="2.60.40.60:FF:000168">
    <property type="entry name" value="Cadherin-related family member 2"/>
    <property type="match status" value="1"/>
</dbReference>
<dbReference type="GO" id="GO:0007163">
    <property type="term" value="P:establishment or maintenance of cell polarity"/>
    <property type="evidence" value="ECO:0007669"/>
    <property type="project" value="UniProtKB-ARBA"/>
</dbReference>
<name>A0ABD0T1E4_LOXSC</name>
<feature type="domain" description="Cadherin" evidence="17">
    <location>
        <begin position="685"/>
        <end position="788"/>
    </location>
</feature>
<proteinExistence type="predicted"/>
<gene>
    <name evidence="18" type="ORF">ABMA28_001276</name>
</gene>
<dbReference type="InterPro" id="IPR015919">
    <property type="entry name" value="Cadherin-like_sf"/>
</dbReference>
<feature type="domain" description="Cadherin" evidence="17">
    <location>
        <begin position="789"/>
        <end position="910"/>
    </location>
</feature>
<dbReference type="Proteomes" id="UP001549921">
    <property type="component" value="Unassembled WGS sequence"/>
</dbReference>
<dbReference type="PROSITE" id="PS50268">
    <property type="entry name" value="CADHERIN_2"/>
    <property type="match status" value="14"/>
</dbReference>
<protein>
    <recommendedName>
        <fullName evidence="17">Cadherin domain-containing protein</fullName>
    </recommendedName>
</protein>
<feature type="domain" description="Cadherin" evidence="17">
    <location>
        <begin position="582"/>
        <end position="684"/>
    </location>
</feature>
<feature type="domain" description="Cadherin" evidence="17">
    <location>
        <begin position="1460"/>
        <end position="1586"/>
    </location>
</feature>
<dbReference type="Gene3D" id="2.60.40.60">
    <property type="entry name" value="Cadherins"/>
    <property type="match status" value="14"/>
</dbReference>
<dbReference type="PANTHER" id="PTHR24026:SF126">
    <property type="entry name" value="PROTOCADHERIN FAT 4"/>
    <property type="match status" value="1"/>
</dbReference>
<organism evidence="18 19">
    <name type="scientific">Loxostege sticticalis</name>
    <name type="common">Beet webworm moth</name>
    <dbReference type="NCBI Taxonomy" id="481309"/>
    <lineage>
        <taxon>Eukaryota</taxon>
        <taxon>Metazoa</taxon>
        <taxon>Ecdysozoa</taxon>
        <taxon>Arthropoda</taxon>
        <taxon>Hexapoda</taxon>
        <taxon>Insecta</taxon>
        <taxon>Pterygota</taxon>
        <taxon>Neoptera</taxon>
        <taxon>Endopterygota</taxon>
        <taxon>Lepidoptera</taxon>
        <taxon>Glossata</taxon>
        <taxon>Ditrysia</taxon>
        <taxon>Pyraloidea</taxon>
        <taxon>Crambidae</taxon>
        <taxon>Pyraustinae</taxon>
        <taxon>Loxostege</taxon>
    </lineage>
</organism>
<dbReference type="SUPFAM" id="SSF49313">
    <property type="entry name" value="Cadherin-like"/>
    <property type="match status" value="14"/>
</dbReference>
<evidence type="ECO:0000256" key="8">
    <source>
        <dbReference type="ARBA" id="ARBA00022889"/>
    </source>
</evidence>
<dbReference type="Pfam" id="PF00028">
    <property type="entry name" value="Cadherin"/>
    <property type="match status" value="11"/>
</dbReference>
<feature type="region of interest" description="Disordered" evidence="14">
    <location>
        <begin position="1787"/>
        <end position="1831"/>
    </location>
</feature>
<dbReference type="FunFam" id="2.60.40.60:FF:000098">
    <property type="entry name" value="cadherin-23 isoform X1"/>
    <property type="match status" value="1"/>
</dbReference>
<keyword evidence="7 13" id="KW-0106">Calcium</keyword>
<dbReference type="SMART" id="SM00112">
    <property type="entry name" value="CA"/>
    <property type="match status" value="14"/>
</dbReference>
<keyword evidence="10 15" id="KW-0472">Membrane</keyword>
<evidence type="ECO:0000256" key="14">
    <source>
        <dbReference type="SAM" id="MobiDB-lite"/>
    </source>
</evidence>
<dbReference type="FunFam" id="2.60.40.60:FF:000092">
    <property type="entry name" value="Protocadherin 8"/>
    <property type="match status" value="1"/>
</dbReference>
<reference evidence="18 19" key="1">
    <citation type="submission" date="2024-06" db="EMBL/GenBank/DDBJ databases">
        <title>A chromosome-level genome assembly of beet webworm, Loxostege sticticalis.</title>
        <authorList>
            <person name="Zhang Y."/>
        </authorList>
    </citation>
    <scope>NUCLEOTIDE SEQUENCE [LARGE SCALE GENOMIC DNA]</scope>
    <source>
        <strain evidence="18">AQ028</strain>
        <tissue evidence="18">Male pupae</tissue>
    </source>
</reference>
<dbReference type="FunFam" id="2.60.40.60:FF:000020">
    <property type="entry name" value="Dachsous cadherin-related 1b"/>
    <property type="match status" value="1"/>
</dbReference>
<evidence type="ECO:0000256" key="2">
    <source>
        <dbReference type="ARBA" id="ARBA00022475"/>
    </source>
</evidence>
<evidence type="ECO:0000256" key="11">
    <source>
        <dbReference type="ARBA" id="ARBA00023157"/>
    </source>
</evidence>
<sequence>MELRWRVLALCALHFFTVSCNKLPVFTQDMNNLALSESTPTGSVVYTLQGMDPEGLPIKYNLVGTDKFTVNPSSGDVTLNRPLDRETEDTIKFLVSIENQNEDPANNLVQLQPVTVIVLDENDNPPTFKNSPYEVDVPEDEEVGTTILTNIQVEDKDSVGDNLEVGCLSEQWPEACETFEVVALNSSANHYTGALVLKKTLNYNDKQFFQFQLYATDGTLNSTAHVEVKVVDVQNSPPVFSGALSGALSEDAPVGTLALTVKARDADRAQPRDVMLELVTNPLDFFVLDSATGELRTAKPLDREALADPSSPLNLTVRATEIVNGSPLYTDLTSTTATVTVTIKDVNDEPPRFNRREYFVEIPESLPVGTPLPNLDMVVTDTDLGLNSVFTLRLSDEFGAFIVEPSTATGSASVTLRLNSSLDYEDPNQRKFILEVIAEELHTSPRLSSKASVTVSLTDVNDNAPQFADEPYSATVPEAAPAGTKVAVVRATDRDTGRFGTEGIVYQLSGNGAELFRVDNRTGLITVAPCPTPGQAPCLDFETRKDYFLQYKATDDDGSGQNTVVSLQISLTDSNDNPPVFSTPVYKASIDEDAVKFEPELQVQARDIDASSEIRYSIIEPATHPFWIDPLTGRIAVRPETGGVTQDGEDNKIFLTILATDGVHNATCKVEITVRDVNNHAPIFDIDKYDADIPEDAPIGTEVAAVRATDLDSGINAEIKYGIQKGALDSFVIDNVTGVVTVSSKLDYDKRNTYRIQIIASDLGMPSLTGTTELTVHVINVNDKKPYFTPPIQRAEVSADAEIGTPVHNLIAVDPDITDNGLLVYELLNDRLIKAVDKNGKEVSDEGIFGSWFSIHPNGTVSVAQRLDRSRAAVLSLPVAVTDASAPTLQQTEGELIINIVDVNRHAPVFSEPAYHETLAEEQPVGTVLNVYTATDKETPIAAIIISPPNPYFEIDNVTGIVKTTQRIDYEKVHSINFTLVAFDSGVPQLSTSASVTVDITNVNDEEPMFAATAYDAVVAEHSAGGTKVLTVTAVDKDEGEFGDVTYSLTGNLSSLFDIDPLTGIITVADGAVIDRETTSDIYLHAIASDNAPKHIRKSTSVPVHIKVLDINDNPPVFTQKVYKSTIAENLRLDPPAAILQVLAEDKDEGINGKLEYKIIEQSEPGVFTVDPNNGIIYPAKPVAGNTTYHLTVYATDEAGHGIHFDTAKVDISVLSVNKHSPVFVHPPPEQRQLEIPENAAQADYLITTIKATDEDTGENGRVSYFLKVDNQNVGETQEFSLDRDSGELRTKTFLDREHKSEYQLVIVAVDNGTPAQFESLRLLSVVLADDDDNAPRFPHALHQFSIKENLPAGIIVGTVKATDKDSGEHGKVYYHILEGNQDGAFTLDRTQGIIRANISFDREKQSEYTLTIYASNNPILEHAAAILNSIDNSTDGQDPGVVVVKIKILDENDNEPKFQHKIYYAGIKHTARVNEPVISVVAEDPDLDENGTLIYMVAASNLYKFGASKSSGSVVPSPFNISQDGVLMTAHYMSEYNQDRFVLDIIAQEAAPPHRQAKAQVYVWIIDRSSLIRMVVSRSCNAPVTGVQKRLASAGNVLLVPGRRLPLVQADRRYDDWCEIHLLAVDPTTYQVLPVEKVLENIDSKFDDLKDIYQEFGVETLIAASATSKAPDSFDPALAALIALLIVLFTGIVTFIVVCACLKHWVIPPPSMQSSKGDSLARRRILEELSTTENPLWLETKLRPYEEQELTMNVFGDQNEPLPEQPQADNTYATIQTSRTAERFGDYATLGGDSPTPLEAALGFQGSTFKPPSPDTPEPPPRPSAGLGQL</sequence>
<dbReference type="FunFam" id="2.60.40.60:FF:000378">
    <property type="entry name" value="Cadherin-87A"/>
    <property type="match status" value="1"/>
</dbReference>
<evidence type="ECO:0000313" key="18">
    <source>
        <dbReference type="EMBL" id="KAL0831734.1"/>
    </source>
</evidence>
<comment type="caution">
    <text evidence="18">The sequence shown here is derived from an EMBL/GenBank/DDBJ whole genome shotgun (WGS) entry which is preliminary data.</text>
</comment>
<dbReference type="GO" id="GO:0030855">
    <property type="term" value="P:epithelial cell differentiation"/>
    <property type="evidence" value="ECO:0007669"/>
    <property type="project" value="UniProtKB-ARBA"/>
</dbReference>
<evidence type="ECO:0000256" key="16">
    <source>
        <dbReference type="SAM" id="SignalP"/>
    </source>
</evidence>
<dbReference type="GO" id="GO:0001736">
    <property type="term" value="P:establishment of planar polarity"/>
    <property type="evidence" value="ECO:0007669"/>
    <property type="project" value="UniProtKB-ARBA"/>
</dbReference>
<feature type="signal peptide" evidence="16">
    <location>
        <begin position="1"/>
        <end position="20"/>
    </location>
</feature>
<keyword evidence="4 15" id="KW-0812">Transmembrane</keyword>
<feature type="compositionally biased region" description="Pro residues" evidence="14">
    <location>
        <begin position="1812"/>
        <end position="1824"/>
    </location>
</feature>
<dbReference type="EMBL" id="JBEDNZ010000011">
    <property type="protein sequence ID" value="KAL0831734.1"/>
    <property type="molecule type" value="Genomic_DNA"/>
</dbReference>
<feature type="domain" description="Cadherin" evidence="17">
    <location>
        <begin position="468"/>
        <end position="581"/>
    </location>
</feature>
<dbReference type="InterPro" id="IPR020894">
    <property type="entry name" value="Cadherin_CS"/>
</dbReference>
<evidence type="ECO:0000256" key="7">
    <source>
        <dbReference type="ARBA" id="ARBA00022837"/>
    </source>
</evidence>
<dbReference type="InterPro" id="IPR002126">
    <property type="entry name" value="Cadherin-like_dom"/>
</dbReference>
<evidence type="ECO:0000256" key="15">
    <source>
        <dbReference type="SAM" id="Phobius"/>
    </source>
</evidence>
<evidence type="ECO:0000256" key="12">
    <source>
        <dbReference type="ARBA" id="ARBA00059331"/>
    </source>
</evidence>
<feature type="domain" description="Cadherin" evidence="17">
    <location>
        <begin position="911"/>
        <end position="1010"/>
    </location>
</feature>
<evidence type="ECO:0000259" key="17">
    <source>
        <dbReference type="PROSITE" id="PS50268"/>
    </source>
</evidence>
<keyword evidence="11" id="KW-1015">Disulfide bond</keyword>
<evidence type="ECO:0000256" key="6">
    <source>
        <dbReference type="ARBA" id="ARBA00022737"/>
    </source>
</evidence>
<feature type="domain" description="Cadherin" evidence="17">
    <location>
        <begin position="354"/>
        <end position="467"/>
    </location>
</feature>
<comment type="subcellular location">
    <subcellularLocation>
        <location evidence="1">Cell membrane</location>
        <topology evidence="1">Single-pass type I membrane protein</topology>
    </subcellularLocation>
</comment>
<dbReference type="FunFam" id="2.60.40.60:FF:000013">
    <property type="entry name" value="Cadherin EGF LAG seven-pass G-type receptor"/>
    <property type="match status" value="1"/>
</dbReference>
<feature type="domain" description="Cadherin" evidence="17">
    <location>
        <begin position="27"/>
        <end position="128"/>
    </location>
</feature>
<dbReference type="GO" id="GO:0005509">
    <property type="term" value="F:calcium ion binding"/>
    <property type="evidence" value="ECO:0007669"/>
    <property type="project" value="UniProtKB-UniRule"/>
</dbReference>
<keyword evidence="3" id="KW-0245">EGF-like domain</keyword>
<dbReference type="CDD" id="cd11304">
    <property type="entry name" value="Cadherin_repeat"/>
    <property type="match status" value="13"/>
</dbReference>
<evidence type="ECO:0000256" key="1">
    <source>
        <dbReference type="ARBA" id="ARBA00004251"/>
    </source>
</evidence>
<dbReference type="PROSITE" id="PS51257">
    <property type="entry name" value="PROKAR_LIPOPROTEIN"/>
    <property type="match status" value="1"/>
</dbReference>
<keyword evidence="9 15" id="KW-1133">Transmembrane helix</keyword>
<feature type="transmembrane region" description="Helical" evidence="15">
    <location>
        <begin position="1678"/>
        <end position="1703"/>
    </location>
</feature>
<feature type="domain" description="Cadherin" evidence="17">
    <location>
        <begin position="1228"/>
        <end position="1338"/>
    </location>
</feature>
<dbReference type="GO" id="GO:0007155">
    <property type="term" value="P:cell adhesion"/>
    <property type="evidence" value="ECO:0007669"/>
    <property type="project" value="UniProtKB-KW"/>
</dbReference>
<feature type="domain" description="Cadherin" evidence="17">
    <location>
        <begin position="129"/>
        <end position="240"/>
    </location>
</feature>
<evidence type="ECO:0000313" key="19">
    <source>
        <dbReference type="Proteomes" id="UP001549921"/>
    </source>
</evidence>
<evidence type="ECO:0000256" key="13">
    <source>
        <dbReference type="PROSITE-ProRule" id="PRU00043"/>
    </source>
</evidence>
<dbReference type="PRINTS" id="PR00205">
    <property type="entry name" value="CADHERIN"/>
</dbReference>
<keyword evidence="8" id="KW-0130">Cell adhesion</keyword>
<feature type="domain" description="Cadherin" evidence="17">
    <location>
        <begin position="1339"/>
        <end position="1459"/>
    </location>
</feature>
<dbReference type="GO" id="GO:0007424">
    <property type="term" value="P:open tracheal system development"/>
    <property type="evidence" value="ECO:0007669"/>
    <property type="project" value="UniProtKB-ARBA"/>
</dbReference>
<evidence type="ECO:0000256" key="9">
    <source>
        <dbReference type="ARBA" id="ARBA00022989"/>
    </source>
</evidence>
<evidence type="ECO:0000256" key="5">
    <source>
        <dbReference type="ARBA" id="ARBA00022729"/>
    </source>
</evidence>
<feature type="domain" description="Cadherin" evidence="17">
    <location>
        <begin position="240"/>
        <end position="353"/>
    </location>
</feature>
<accession>A0ABD0T1E4</accession>
<dbReference type="GO" id="GO:0005886">
    <property type="term" value="C:plasma membrane"/>
    <property type="evidence" value="ECO:0007669"/>
    <property type="project" value="UniProtKB-SubCell"/>
</dbReference>
<dbReference type="GO" id="GO:0048513">
    <property type="term" value="P:animal organ development"/>
    <property type="evidence" value="ECO:0007669"/>
    <property type="project" value="UniProtKB-ARBA"/>
</dbReference>
<dbReference type="PANTHER" id="PTHR24026">
    <property type="entry name" value="FAT ATYPICAL CADHERIN-RELATED"/>
    <property type="match status" value="1"/>
</dbReference>
<comment type="function">
    <text evidence="12">Cadherins are calcium-dependent cell adhesion proteins. They preferentially interact with themselves in a homophilic manner in connecting cells.</text>
</comment>
<dbReference type="PROSITE" id="PS00232">
    <property type="entry name" value="CADHERIN_1"/>
    <property type="match status" value="5"/>
</dbReference>
<feature type="chain" id="PRO_5044792498" description="Cadherin domain-containing protein" evidence="16">
    <location>
        <begin position="21"/>
        <end position="1831"/>
    </location>
</feature>
<evidence type="ECO:0000256" key="3">
    <source>
        <dbReference type="ARBA" id="ARBA00022536"/>
    </source>
</evidence>
<evidence type="ECO:0000256" key="10">
    <source>
        <dbReference type="ARBA" id="ARBA00023136"/>
    </source>
</evidence>
<keyword evidence="2" id="KW-1003">Cell membrane</keyword>
<keyword evidence="5 16" id="KW-0732">Signal</keyword>
<evidence type="ECO:0000256" key="4">
    <source>
        <dbReference type="ARBA" id="ARBA00022692"/>
    </source>
</evidence>
<keyword evidence="6" id="KW-0677">Repeat</keyword>
<feature type="domain" description="Cadherin" evidence="17">
    <location>
        <begin position="1119"/>
        <end position="1224"/>
    </location>
</feature>
<feature type="domain" description="Cadherin" evidence="17">
    <location>
        <begin position="1011"/>
        <end position="1118"/>
    </location>
</feature>